<dbReference type="Proteomes" id="UP000447876">
    <property type="component" value="Unassembled WGS sequence"/>
</dbReference>
<organism evidence="5 6">
    <name type="scientific">Paenibacillus woosongensis</name>
    <dbReference type="NCBI Taxonomy" id="307580"/>
    <lineage>
        <taxon>Bacteria</taxon>
        <taxon>Bacillati</taxon>
        <taxon>Bacillota</taxon>
        <taxon>Bacilli</taxon>
        <taxon>Bacillales</taxon>
        <taxon>Paenibacillaceae</taxon>
        <taxon>Paenibacillus</taxon>
    </lineage>
</organism>
<dbReference type="InterPro" id="IPR001279">
    <property type="entry name" value="Metallo-B-lactamas"/>
</dbReference>
<dbReference type="SMART" id="SM00849">
    <property type="entry name" value="Lactamase_B"/>
    <property type="match status" value="1"/>
</dbReference>
<feature type="domain" description="Metallo-beta-lactamase" evidence="4">
    <location>
        <begin position="20"/>
        <end position="212"/>
    </location>
</feature>
<comment type="function">
    <text evidence="2">Counteracts the endogenous Pycsar antiviral defense system. Phosphodiesterase that enables metal-dependent hydrolysis of host cyclic nucleotide Pycsar defense signals such as cCMP and cUMP.</text>
</comment>
<dbReference type="PANTHER" id="PTHR42951:SF9">
    <property type="entry name" value="METAL-DEPENDENT HYDROLASE"/>
    <property type="match status" value="1"/>
</dbReference>
<comment type="caution">
    <text evidence="5">The sequence shown here is derived from an EMBL/GenBank/DDBJ whole genome shotgun (WGS) entry which is preliminary data.</text>
</comment>
<dbReference type="OrthoDB" id="9802248at2"/>
<evidence type="ECO:0000256" key="3">
    <source>
        <dbReference type="ARBA" id="ARBA00048505"/>
    </source>
</evidence>
<accession>A0A7X3CQ20</accession>
<dbReference type="CDD" id="cd07721">
    <property type="entry name" value="yflN-like_MBL-fold"/>
    <property type="match status" value="1"/>
</dbReference>
<dbReference type="SUPFAM" id="SSF56281">
    <property type="entry name" value="Metallo-hydrolase/oxidoreductase"/>
    <property type="match status" value="1"/>
</dbReference>
<gene>
    <name evidence="5" type="ORF">GNP95_16810</name>
</gene>
<reference evidence="5 6" key="1">
    <citation type="submission" date="2019-11" db="EMBL/GenBank/DDBJ databases">
        <title>Draft genome sequences of five Paenibacillus species of dairy origin.</title>
        <authorList>
            <person name="Olajide A.M."/>
            <person name="Chen S."/>
            <person name="Lapointe G."/>
        </authorList>
    </citation>
    <scope>NUCLEOTIDE SEQUENCE [LARGE SCALE GENOMIC DNA]</scope>
    <source>
        <strain evidence="5 6">12CR55</strain>
    </source>
</reference>
<comment type="catalytic activity">
    <reaction evidence="3">
        <text>3',5'-cyclic UMP + H2O = UMP + H(+)</text>
        <dbReference type="Rhea" id="RHEA:70575"/>
        <dbReference type="ChEBI" id="CHEBI:15377"/>
        <dbReference type="ChEBI" id="CHEBI:15378"/>
        <dbReference type="ChEBI" id="CHEBI:57865"/>
        <dbReference type="ChEBI" id="CHEBI:184387"/>
    </reaction>
    <physiologicalReaction direction="left-to-right" evidence="3">
        <dbReference type="Rhea" id="RHEA:70576"/>
    </physiologicalReaction>
</comment>
<evidence type="ECO:0000313" key="5">
    <source>
        <dbReference type="EMBL" id="MUG46650.1"/>
    </source>
</evidence>
<evidence type="ECO:0000256" key="1">
    <source>
        <dbReference type="ARBA" id="ARBA00034221"/>
    </source>
</evidence>
<dbReference type="Pfam" id="PF00753">
    <property type="entry name" value="Lactamase_B"/>
    <property type="match status" value="1"/>
</dbReference>
<dbReference type="AlphaFoldDB" id="A0A7X3CQ20"/>
<proteinExistence type="predicted"/>
<comment type="catalytic activity">
    <reaction evidence="1">
        <text>3',5'-cyclic CMP + H2O = CMP + H(+)</text>
        <dbReference type="Rhea" id="RHEA:72675"/>
        <dbReference type="ChEBI" id="CHEBI:15377"/>
        <dbReference type="ChEBI" id="CHEBI:15378"/>
        <dbReference type="ChEBI" id="CHEBI:58003"/>
        <dbReference type="ChEBI" id="CHEBI:60377"/>
    </reaction>
    <physiologicalReaction direction="left-to-right" evidence="1">
        <dbReference type="Rhea" id="RHEA:72676"/>
    </physiologicalReaction>
</comment>
<dbReference type="InterPro" id="IPR050855">
    <property type="entry name" value="NDM-1-like"/>
</dbReference>
<keyword evidence="5" id="KW-0378">Hydrolase</keyword>
<dbReference type="EMBL" id="WNZW01000007">
    <property type="protein sequence ID" value="MUG46650.1"/>
    <property type="molecule type" value="Genomic_DNA"/>
</dbReference>
<sequence>MRIIQREYLRQLTFMPRVFPVNCYLVEEEESLTLVDAALPYSAAGIMQAVKYSGKPLARIVLTHAHDDHVGALDKLKASFPEAEVYISERDALLLAGDRSLQPGEPQMPIRGGVPKSVKTRADHLVREGDSIGSLQAIAAPGHTPGSISLLDMRTRTLLVGDAFHTRGGLTVSGHLRLSFPFPALATWNKEAAVASAVRLAELRPALIGAGHGEMLNDPDRAMQAAILAARRQMERNN</sequence>
<evidence type="ECO:0000313" key="6">
    <source>
        <dbReference type="Proteomes" id="UP000447876"/>
    </source>
</evidence>
<dbReference type="InterPro" id="IPR036866">
    <property type="entry name" value="RibonucZ/Hydroxyglut_hydro"/>
</dbReference>
<dbReference type="GO" id="GO:0016787">
    <property type="term" value="F:hydrolase activity"/>
    <property type="evidence" value="ECO:0007669"/>
    <property type="project" value="UniProtKB-KW"/>
</dbReference>
<dbReference type="RefSeq" id="WP_155612036.1">
    <property type="nucleotide sequence ID" value="NZ_WNZW01000007.1"/>
</dbReference>
<dbReference type="Gene3D" id="3.60.15.10">
    <property type="entry name" value="Ribonuclease Z/Hydroxyacylglutathione hydrolase-like"/>
    <property type="match status" value="1"/>
</dbReference>
<evidence type="ECO:0000259" key="4">
    <source>
        <dbReference type="SMART" id="SM00849"/>
    </source>
</evidence>
<dbReference type="PANTHER" id="PTHR42951">
    <property type="entry name" value="METALLO-BETA-LACTAMASE DOMAIN-CONTAINING"/>
    <property type="match status" value="1"/>
</dbReference>
<protein>
    <submittedName>
        <fullName evidence="5">MBL fold metallo-hydrolase</fullName>
    </submittedName>
</protein>
<name>A0A7X3CQ20_9BACL</name>
<evidence type="ECO:0000256" key="2">
    <source>
        <dbReference type="ARBA" id="ARBA00034301"/>
    </source>
</evidence>